<evidence type="ECO:0000256" key="2">
    <source>
        <dbReference type="SAM" id="MobiDB-lite"/>
    </source>
</evidence>
<dbReference type="CDD" id="cd16406">
    <property type="entry name" value="ParB_N_like"/>
    <property type="match status" value="1"/>
</dbReference>
<dbReference type="Pfam" id="PF02195">
    <property type="entry name" value="ParB_N"/>
    <property type="match status" value="1"/>
</dbReference>
<feature type="coiled-coil region" evidence="1">
    <location>
        <begin position="326"/>
        <end position="367"/>
    </location>
</feature>
<feature type="region of interest" description="Disordered" evidence="2">
    <location>
        <begin position="431"/>
        <end position="450"/>
    </location>
</feature>
<proteinExistence type="predicted"/>
<feature type="region of interest" description="Disordered" evidence="2">
    <location>
        <begin position="662"/>
        <end position="753"/>
    </location>
</feature>
<reference evidence="4 5" key="1">
    <citation type="submission" date="2018-03" db="EMBL/GenBank/DDBJ databases">
        <title>Whole genome analyses suggest that Burkholderia sensu lato contains two further novel genera in the rhizoxinica-symbiotica group Mycetohabitans gen. nov., and Trinickia gen. nov.: implications for the evolution of diazotrophy and nodulation in the Burkholderiaceae.</title>
        <authorList>
            <person name="Estrada De Los Santos P."/>
            <person name="Palmer M."/>
            <person name="Chavez-Ramirez B."/>
            <person name="Steenkamp E.T."/>
            <person name="Hirsch A.M."/>
            <person name="Manyaka P."/>
            <person name="Maluk M."/>
            <person name="Lafos M."/>
            <person name="Crook M."/>
            <person name="Gross E."/>
            <person name="Simon M.F."/>
            <person name="Bueno Dos Reis Junior F."/>
            <person name="Poole P.S."/>
            <person name="Venter S.N."/>
            <person name="James E.K."/>
        </authorList>
    </citation>
    <scope>NUCLEOTIDE SEQUENCE [LARGE SCALE GENOMIC DNA]</scope>
    <source>
        <strain evidence="4 5">JPY-366</strain>
    </source>
</reference>
<dbReference type="GO" id="GO:0005694">
    <property type="term" value="C:chromosome"/>
    <property type="evidence" value="ECO:0007669"/>
    <property type="project" value="TreeGrafter"/>
</dbReference>
<feature type="compositionally biased region" description="Acidic residues" evidence="2">
    <location>
        <begin position="673"/>
        <end position="688"/>
    </location>
</feature>
<evidence type="ECO:0000313" key="4">
    <source>
        <dbReference type="EMBL" id="PTB17382.1"/>
    </source>
</evidence>
<dbReference type="AlphaFoldDB" id="A0A2T3XLI7"/>
<dbReference type="Gene3D" id="1.10.10.2830">
    <property type="match status" value="1"/>
</dbReference>
<dbReference type="GO" id="GO:0007059">
    <property type="term" value="P:chromosome segregation"/>
    <property type="evidence" value="ECO:0007669"/>
    <property type="project" value="TreeGrafter"/>
</dbReference>
<keyword evidence="1" id="KW-0175">Coiled coil</keyword>
<protein>
    <submittedName>
        <fullName evidence="4">Chromosome partitioning protein ParB</fullName>
    </submittedName>
</protein>
<dbReference type="Gene3D" id="3.90.1530.30">
    <property type="match status" value="1"/>
</dbReference>
<dbReference type="InterPro" id="IPR050336">
    <property type="entry name" value="Chromosome_partition/occlusion"/>
</dbReference>
<evidence type="ECO:0000256" key="1">
    <source>
        <dbReference type="SAM" id="Coils"/>
    </source>
</evidence>
<feature type="compositionally biased region" description="Polar residues" evidence="2">
    <location>
        <begin position="739"/>
        <end position="753"/>
    </location>
</feature>
<dbReference type="RefSeq" id="WP_107153850.1">
    <property type="nucleotide sequence ID" value="NZ_PYUC01000019.1"/>
</dbReference>
<dbReference type="PANTHER" id="PTHR33375">
    <property type="entry name" value="CHROMOSOME-PARTITIONING PROTEIN PARB-RELATED"/>
    <property type="match status" value="1"/>
</dbReference>
<dbReference type="SUPFAM" id="SSF109709">
    <property type="entry name" value="KorB DNA-binding domain-like"/>
    <property type="match status" value="1"/>
</dbReference>
<feature type="compositionally biased region" description="Polar residues" evidence="2">
    <location>
        <begin position="716"/>
        <end position="732"/>
    </location>
</feature>
<accession>A0A2T3XLI7</accession>
<dbReference type="PANTHER" id="PTHR33375:SF7">
    <property type="entry name" value="CHROMOSOME 2-PARTITIONING PROTEIN PARB-RELATED"/>
    <property type="match status" value="1"/>
</dbReference>
<organism evidence="4 5">
    <name type="scientific">Trinickia symbiotica</name>
    <dbReference type="NCBI Taxonomy" id="863227"/>
    <lineage>
        <taxon>Bacteria</taxon>
        <taxon>Pseudomonadati</taxon>
        <taxon>Pseudomonadota</taxon>
        <taxon>Betaproteobacteria</taxon>
        <taxon>Burkholderiales</taxon>
        <taxon>Burkholderiaceae</taxon>
        <taxon>Trinickia</taxon>
    </lineage>
</organism>
<comment type="caution">
    <text evidence="4">The sequence shown here is derived from an EMBL/GenBank/DDBJ whole genome shotgun (WGS) entry which is preliminary data.</text>
</comment>
<dbReference type="InterPro" id="IPR003115">
    <property type="entry name" value="ParB_N"/>
</dbReference>
<evidence type="ECO:0000259" key="3">
    <source>
        <dbReference type="SMART" id="SM00470"/>
    </source>
</evidence>
<name>A0A2T3XLI7_9BURK</name>
<sequence>MRAQSVETVSAAADAAESATVLETNFGGEQPVVTVPYSSLRRSPLNVRTKPLAGIPGLAANIRAKGLLQNLVVHEIKGSRGKHRKYGVCAGQRREAALDLLFEQKHISTDYPVPVRIVSEGEALAISLIENSEREGLDPFDVLRAYRLLAAEGRSVDYIAALFSASPITVKRRMKLSNVSPKLLALLREDAITLDQLAALALADDHETQERLWFEANEWQRQPHYLRQAITRAEIDASRSRLVRFVGLAAYEAAGGYVRRDLFSDDENAGYIADADLLQRLVAQKLDTAAEEVRAEGWGWVETRVERDLLELNRYGKLQPIQRPYTEDEQREIDALTAQRDELTEKLDALSEDDENAYEEAERLDLEIERTSAAITALEGHAVLWDTSQMAEAGAYVIVGPQGELTVERGLVRRESSAALDAAGATVTGVPAADAPDRADTQAPKAKPVHSSKLCQRLTAHRAAAIHAELVAQPVVALAALLRQLIPQALPEHYGYTSAPDYLTLSGENNHDRLLRAADDLPESQGWNAIEAQRARWVEKLPAKRSDLLPWLIQQDPGTTLLDLLAFCTGTLLDGIAGEEKPLAINALADALNLDMTKYWKANRVTYFDHVSKARIAEVVSAAVSPKVAADLAKMKKADAAAAAELRLANVAWLPEILTDRDTPTMPSWAVSEDAEDEDEDEDEDDAGTGEGGRKAESDEDADAEADCGNGEKHVNNTPRSPEAPSATNTQQPPWPFPTATTLNSSQADSRTA</sequence>
<feature type="domain" description="ParB-like N-terminal" evidence="3">
    <location>
        <begin position="33"/>
        <end position="132"/>
    </location>
</feature>
<gene>
    <name evidence="4" type="ORF">C9I57_28115</name>
</gene>
<dbReference type="EMBL" id="PYUC01000019">
    <property type="protein sequence ID" value="PTB17382.1"/>
    <property type="molecule type" value="Genomic_DNA"/>
</dbReference>
<dbReference type="SMART" id="SM00470">
    <property type="entry name" value="ParB"/>
    <property type="match status" value="1"/>
</dbReference>
<evidence type="ECO:0000313" key="5">
    <source>
        <dbReference type="Proteomes" id="UP000240638"/>
    </source>
</evidence>
<dbReference type="Proteomes" id="UP000240638">
    <property type="component" value="Unassembled WGS sequence"/>
</dbReference>
<dbReference type="InterPro" id="IPR036086">
    <property type="entry name" value="ParB/Sulfiredoxin_sf"/>
</dbReference>
<dbReference type="SUPFAM" id="SSF110849">
    <property type="entry name" value="ParB/Sulfiredoxin"/>
    <property type="match status" value="1"/>
</dbReference>